<proteinExistence type="predicted"/>
<accession>A0ABT2Y440</accession>
<comment type="caution">
    <text evidence="1">The sequence shown here is derived from an EMBL/GenBank/DDBJ whole genome shotgun (WGS) entry which is preliminary data.</text>
</comment>
<dbReference type="InterPro" id="IPR029465">
    <property type="entry name" value="ATPgrasp_TupA"/>
</dbReference>
<protein>
    <recommendedName>
        <fullName evidence="3">Glycosyltransferase</fullName>
    </recommendedName>
</protein>
<gene>
    <name evidence="1" type="ORF">N7548_01480</name>
</gene>
<keyword evidence="2" id="KW-1185">Reference proteome</keyword>
<evidence type="ECO:0000313" key="1">
    <source>
        <dbReference type="EMBL" id="MCV2231499.1"/>
    </source>
</evidence>
<dbReference type="Pfam" id="PF14305">
    <property type="entry name" value="ATPgrasp_TupA"/>
    <property type="match status" value="1"/>
</dbReference>
<name>A0ABT2Y440_9MOLU</name>
<dbReference type="RefSeq" id="WP_263607622.1">
    <property type="nucleotide sequence ID" value="NZ_JAOVQM010000001.1"/>
</dbReference>
<evidence type="ECO:0000313" key="2">
    <source>
        <dbReference type="Proteomes" id="UP001177160"/>
    </source>
</evidence>
<reference evidence="1" key="1">
    <citation type="submission" date="2022-09" db="EMBL/GenBank/DDBJ databases">
        <title>Novel Mycoplasma species identified in domestic and wild animals.</title>
        <authorList>
            <person name="Volokhov D.V."/>
            <person name="Furtak V.A."/>
            <person name="Zagorodnyaya T.A."/>
        </authorList>
    </citation>
    <scope>NUCLEOTIDE SEQUENCE</scope>
    <source>
        <strain evidence="1">Oakley</strain>
    </source>
</reference>
<dbReference type="Proteomes" id="UP001177160">
    <property type="component" value="Unassembled WGS sequence"/>
</dbReference>
<sequence length="298" mass="36202">MRFSVIIKRAYRRLRYLYRKYVIKNDEKYIRKIFKKKLKRELDLDNPILFNDKIQWLKLNNRNSNITDLSDKIKVREYVTRTIGEKYLNNIYGTHAHEKQIQLSSLPNKFVIKLNHGSGFNIIVKDKSNIDFREISAKLKEWRKTNYYYYGREWQYKNIHPLILIEEYLEDEDGELKDYKFFCFDGEPRFIQVDFSRFTGHKRNIYNLDWILQPFTIEHPNEKDRAIIKPAKLEEMIDLSRKLSKNLPFVRVDFYFVNNKIYFGEMTFTHGNGIEEFSPPKYEKTFGDLIPLQKFKKL</sequence>
<dbReference type="EMBL" id="JAOVQM010000001">
    <property type="protein sequence ID" value="MCV2231499.1"/>
    <property type="molecule type" value="Genomic_DNA"/>
</dbReference>
<organism evidence="1 2">
    <name type="scientific">Paracholeplasma manati</name>
    <dbReference type="NCBI Taxonomy" id="591373"/>
    <lineage>
        <taxon>Bacteria</taxon>
        <taxon>Bacillati</taxon>
        <taxon>Mycoplasmatota</taxon>
        <taxon>Mollicutes</taxon>
        <taxon>Acholeplasmatales</taxon>
        <taxon>Acholeplasmataceae</taxon>
        <taxon>Paracholeplasma</taxon>
    </lineage>
</organism>
<evidence type="ECO:0008006" key="3">
    <source>
        <dbReference type="Google" id="ProtNLM"/>
    </source>
</evidence>